<evidence type="ECO:0000259" key="12">
    <source>
        <dbReference type="Pfam" id="PF23598"/>
    </source>
</evidence>
<protein>
    <recommendedName>
        <fullName evidence="15">Leucine-rich repeat-containing N-terminal plant-type domain-containing protein</fullName>
    </recommendedName>
</protein>
<dbReference type="FunFam" id="3.80.10.10:FF:000041">
    <property type="entry name" value="LRR receptor-like serine/threonine-protein kinase ERECTA"/>
    <property type="match status" value="1"/>
</dbReference>
<dbReference type="Pfam" id="PF08263">
    <property type="entry name" value="LRRNT_2"/>
    <property type="match status" value="1"/>
</dbReference>
<keyword evidence="6" id="KW-0677">Repeat</keyword>
<feature type="domain" description="Disease resistance R13L4/SHOC-2-like LRR" evidence="12">
    <location>
        <begin position="187"/>
        <end position="270"/>
    </location>
</feature>
<evidence type="ECO:0000256" key="6">
    <source>
        <dbReference type="ARBA" id="ARBA00022737"/>
    </source>
</evidence>
<organism evidence="13 14">
    <name type="scientific">Ziziphus jujuba var. spinosa</name>
    <dbReference type="NCBI Taxonomy" id="714518"/>
    <lineage>
        <taxon>Eukaryota</taxon>
        <taxon>Viridiplantae</taxon>
        <taxon>Streptophyta</taxon>
        <taxon>Embryophyta</taxon>
        <taxon>Tracheophyta</taxon>
        <taxon>Spermatophyta</taxon>
        <taxon>Magnoliopsida</taxon>
        <taxon>eudicotyledons</taxon>
        <taxon>Gunneridae</taxon>
        <taxon>Pentapetalae</taxon>
        <taxon>rosids</taxon>
        <taxon>fabids</taxon>
        <taxon>Rosales</taxon>
        <taxon>Rhamnaceae</taxon>
        <taxon>Paliureae</taxon>
        <taxon>Ziziphus</taxon>
    </lineage>
</organism>
<comment type="similarity">
    <text evidence="9">Belongs to the polygalacturonase-inhibiting protein family.</text>
</comment>
<proteinExistence type="inferred from homology"/>
<dbReference type="InterPro" id="IPR055414">
    <property type="entry name" value="LRR_R13L4/SHOC2-like"/>
</dbReference>
<dbReference type="PANTHER" id="PTHR48057">
    <property type="entry name" value="LEUCINE-RICH REPEAT SERINE/THREONINE-PROTEIN KINASE 1"/>
    <property type="match status" value="1"/>
</dbReference>
<keyword evidence="7" id="KW-0472">Membrane</keyword>
<evidence type="ECO:0000256" key="5">
    <source>
        <dbReference type="ARBA" id="ARBA00022729"/>
    </source>
</evidence>
<evidence type="ECO:0000256" key="7">
    <source>
        <dbReference type="ARBA" id="ARBA00023136"/>
    </source>
</evidence>
<dbReference type="InterPro" id="IPR052595">
    <property type="entry name" value="LRRC69/RLP"/>
</dbReference>
<evidence type="ECO:0000256" key="8">
    <source>
        <dbReference type="ARBA" id="ARBA00023180"/>
    </source>
</evidence>
<dbReference type="PANTHER" id="PTHR48057:SF7">
    <property type="entry name" value="LEUCINE-RICH REPEAT SERINE_THREONINE-PROTEIN KINASE 1"/>
    <property type="match status" value="1"/>
</dbReference>
<accession>A0A978VQM9</accession>
<evidence type="ECO:0000256" key="4">
    <source>
        <dbReference type="ARBA" id="ARBA00022614"/>
    </source>
</evidence>
<dbReference type="Pfam" id="PF23598">
    <property type="entry name" value="LRR_14"/>
    <property type="match status" value="1"/>
</dbReference>
<sequence length="453" mass="49461">MIPILILQECVSLAIVVAWVVLLSFCKADPASNREAAALLKWKDSLPNQSVFNSWVSPIHTNNPTPLSPCRWYGITCNNAGSVNQIDLPGKGINGTLKNFDFSFFPNLVRLDLQRNNFGGSIPYNIGMVSKLQLLDLSTNSLNGPLPLSLANLTLLSKLDVSRNQITGILDSRLFPGESSTQPKIGLLSLKYLLLQDTQLGGKIPQEIGNLKFLVTLVLEKNHFNGPIPPSFGNLSHLQILNLGNNQLSGNIPSTLATLRNLTDLRLLANNLSDVKDEERFQNNMLAPEYQSADIPNGFDLPPTYVGLSMNNLSGPIPHQIGDCSKLMYLSLSNNQLNGTIPNSIGTGRERLGWRLSDATLILASSLSWLLIVVSLDSSPADNGCHLIGLNQDQAPSLHCKQRFNSPSLAIQGPFCRTKLDQLEKPTDTGPGPKCPQSPGHMAMARWPWSKAY</sequence>
<evidence type="ECO:0000256" key="9">
    <source>
        <dbReference type="ARBA" id="ARBA00038043"/>
    </source>
</evidence>
<dbReference type="Pfam" id="PF00560">
    <property type="entry name" value="LRR_1"/>
    <property type="match status" value="3"/>
</dbReference>
<evidence type="ECO:0008006" key="15">
    <source>
        <dbReference type="Google" id="ProtNLM"/>
    </source>
</evidence>
<keyword evidence="8" id="KW-0325">Glycoprotein</keyword>
<keyword evidence="5 10" id="KW-0732">Signal</keyword>
<evidence type="ECO:0000256" key="1">
    <source>
        <dbReference type="ARBA" id="ARBA00004191"/>
    </source>
</evidence>
<evidence type="ECO:0000256" key="10">
    <source>
        <dbReference type="SAM" id="SignalP"/>
    </source>
</evidence>
<feature type="domain" description="Leucine-rich repeat-containing N-terminal plant-type" evidence="11">
    <location>
        <begin position="33"/>
        <end position="78"/>
    </location>
</feature>
<name>A0A978VQM9_ZIZJJ</name>
<dbReference type="SUPFAM" id="SSF52058">
    <property type="entry name" value="L domain-like"/>
    <property type="match status" value="1"/>
</dbReference>
<dbReference type="InterPro" id="IPR032675">
    <property type="entry name" value="LRR_dom_sf"/>
</dbReference>
<dbReference type="InterPro" id="IPR013210">
    <property type="entry name" value="LRR_N_plant-typ"/>
</dbReference>
<feature type="signal peptide" evidence="10">
    <location>
        <begin position="1"/>
        <end position="28"/>
    </location>
</feature>
<dbReference type="AlphaFoldDB" id="A0A978VQM9"/>
<evidence type="ECO:0000313" key="13">
    <source>
        <dbReference type="EMBL" id="KAH7537854.1"/>
    </source>
</evidence>
<evidence type="ECO:0000256" key="2">
    <source>
        <dbReference type="ARBA" id="ARBA00004370"/>
    </source>
</evidence>
<keyword evidence="4" id="KW-0433">Leucine-rich repeat</keyword>
<comment type="caution">
    <text evidence="13">The sequence shown here is derived from an EMBL/GenBank/DDBJ whole genome shotgun (WGS) entry which is preliminary data.</text>
</comment>
<comment type="subcellular location">
    <subcellularLocation>
        <location evidence="2">Membrane</location>
    </subcellularLocation>
    <subcellularLocation>
        <location evidence="1">Secreted</location>
        <location evidence="1">Cell wall</location>
    </subcellularLocation>
</comment>
<evidence type="ECO:0000313" key="14">
    <source>
        <dbReference type="Proteomes" id="UP000813462"/>
    </source>
</evidence>
<dbReference type="InterPro" id="IPR001611">
    <property type="entry name" value="Leu-rich_rpt"/>
</dbReference>
<evidence type="ECO:0000256" key="3">
    <source>
        <dbReference type="ARBA" id="ARBA00022512"/>
    </source>
</evidence>
<keyword evidence="3" id="KW-0964">Secreted</keyword>
<reference evidence="13" key="1">
    <citation type="journal article" date="2021" name="Front. Plant Sci.">
        <title>Chromosome-Scale Genome Assembly for Chinese Sour Jujube and Insights Into Its Genome Evolution and Domestication Signature.</title>
        <authorList>
            <person name="Shen L.-Y."/>
            <person name="Luo H."/>
            <person name="Wang X.-L."/>
            <person name="Wang X.-M."/>
            <person name="Qiu X.-J."/>
            <person name="Liu H."/>
            <person name="Zhou S.-S."/>
            <person name="Jia K.-H."/>
            <person name="Nie S."/>
            <person name="Bao Y.-T."/>
            <person name="Zhang R.-G."/>
            <person name="Yun Q.-Z."/>
            <person name="Chai Y.-H."/>
            <person name="Lu J.-Y."/>
            <person name="Li Y."/>
            <person name="Zhao S.-W."/>
            <person name="Mao J.-F."/>
            <person name="Jia S.-G."/>
            <person name="Mao Y.-M."/>
        </authorList>
    </citation>
    <scope>NUCLEOTIDE SEQUENCE</scope>
    <source>
        <strain evidence="13">AT0</strain>
        <tissue evidence="13">Leaf</tissue>
    </source>
</reference>
<dbReference type="EMBL" id="JAEACU010000003">
    <property type="protein sequence ID" value="KAH7537854.1"/>
    <property type="molecule type" value="Genomic_DNA"/>
</dbReference>
<feature type="chain" id="PRO_5037110689" description="Leucine-rich repeat-containing N-terminal plant-type domain-containing protein" evidence="10">
    <location>
        <begin position="29"/>
        <end position="453"/>
    </location>
</feature>
<keyword evidence="3" id="KW-0134">Cell wall</keyword>
<gene>
    <name evidence="13" type="ORF">FEM48_Zijuj03G0137200</name>
</gene>
<evidence type="ECO:0000259" key="11">
    <source>
        <dbReference type="Pfam" id="PF08263"/>
    </source>
</evidence>
<dbReference type="Proteomes" id="UP000813462">
    <property type="component" value="Unassembled WGS sequence"/>
</dbReference>
<dbReference type="GO" id="GO:0016020">
    <property type="term" value="C:membrane"/>
    <property type="evidence" value="ECO:0007669"/>
    <property type="project" value="UniProtKB-SubCell"/>
</dbReference>
<dbReference type="Gene3D" id="3.80.10.10">
    <property type="entry name" value="Ribonuclease Inhibitor"/>
    <property type="match status" value="3"/>
</dbReference>
<dbReference type="FunFam" id="3.80.10.10:FF:000400">
    <property type="entry name" value="Nuclear pore complex protein NUP107"/>
    <property type="match status" value="1"/>
</dbReference>